<sequence>MPELKTYKIVIPGRLPGLNDYINALNTNRHAGAKLKRDYQTDVMWIIRQQMGARKIKHPVFVRFRWVECDRRRDRDNISAFGRKVILDALVSCGTIQDDGWDFVTGLSDRYAISKSNPRIEVELVEQEDGEGGID</sequence>
<dbReference type="EMBL" id="BK015877">
    <property type="protein sequence ID" value="DAD71175.1"/>
    <property type="molecule type" value="Genomic_DNA"/>
</dbReference>
<accession>A0A8S5LMX7</accession>
<dbReference type="InterPro" id="IPR036614">
    <property type="entry name" value="RusA-like_sf"/>
</dbReference>
<dbReference type="GO" id="GO:0006281">
    <property type="term" value="P:DNA repair"/>
    <property type="evidence" value="ECO:0007669"/>
    <property type="project" value="InterPro"/>
</dbReference>
<reference evidence="1" key="1">
    <citation type="journal article" date="2021" name="Proc. Natl. Acad. Sci. U.S.A.">
        <title>A Catalog of Tens of Thousands of Viruses from Human Metagenomes Reveals Hidden Associations with Chronic Diseases.</title>
        <authorList>
            <person name="Tisza M.J."/>
            <person name="Buck C.B."/>
        </authorList>
    </citation>
    <scope>NUCLEOTIDE SEQUENCE</scope>
    <source>
        <strain evidence="1">CtkyH28</strain>
    </source>
</reference>
<protein>
    <submittedName>
        <fullName evidence="1">Endodeoxyribonuclease RusA</fullName>
    </submittedName>
</protein>
<organism evidence="1">
    <name type="scientific">Siphoviridae sp. ctkyH28</name>
    <dbReference type="NCBI Taxonomy" id="2827585"/>
    <lineage>
        <taxon>Viruses</taxon>
        <taxon>Duplodnaviria</taxon>
        <taxon>Heunggongvirae</taxon>
        <taxon>Uroviricota</taxon>
        <taxon>Caudoviricetes</taxon>
    </lineage>
</organism>
<name>A0A8S5LMX7_9CAUD</name>
<evidence type="ECO:0000313" key="1">
    <source>
        <dbReference type="EMBL" id="DAD71175.1"/>
    </source>
</evidence>
<dbReference type="GO" id="GO:0006310">
    <property type="term" value="P:DNA recombination"/>
    <property type="evidence" value="ECO:0007669"/>
    <property type="project" value="InterPro"/>
</dbReference>
<dbReference type="Gene3D" id="3.30.1330.70">
    <property type="entry name" value="Holliday junction resolvase RusA"/>
    <property type="match status" value="1"/>
</dbReference>
<proteinExistence type="predicted"/>
<dbReference type="Pfam" id="PF05866">
    <property type="entry name" value="RusA"/>
    <property type="match status" value="1"/>
</dbReference>
<dbReference type="SUPFAM" id="SSF103084">
    <property type="entry name" value="Holliday junction resolvase RusA"/>
    <property type="match status" value="1"/>
</dbReference>
<dbReference type="InterPro" id="IPR008822">
    <property type="entry name" value="Endonuclease_RusA-like"/>
</dbReference>
<dbReference type="GO" id="GO:0000287">
    <property type="term" value="F:magnesium ion binding"/>
    <property type="evidence" value="ECO:0007669"/>
    <property type="project" value="InterPro"/>
</dbReference>